<dbReference type="Proteomes" id="UP000182466">
    <property type="component" value="Unassembled WGS sequence"/>
</dbReference>
<organism evidence="1 2">
    <name type="scientific">Sedimentitalea nanhaiensis</name>
    <dbReference type="NCBI Taxonomy" id="999627"/>
    <lineage>
        <taxon>Bacteria</taxon>
        <taxon>Pseudomonadati</taxon>
        <taxon>Pseudomonadota</taxon>
        <taxon>Alphaproteobacteria</taxon>
        <taxon>Rhodobacterales</taxon>
        <taxon>Paracoccaceae</taxon>
        <taxon>Sedimentitalea</taxon>
    </lineage>
</organism>
<keyword evidence="2" id="KW-1185">Reference proteome</keyword>
<dbReference type="Pfam" id="PF11233">
    <property type="entry name" value="DUF3035"/>
    <property type="match status" value="1"/>
</dbReference>
<dbReference type="OrthoDB" id="7876689at2"/>
<gene>
    <name evidence="1" type="ORF">SAMN05216236_11362</name>
</gene>
<dbReference type="InterPro" id="IPR021395">
    <property type="entry name" value="DUF3035"/>
</dbReference>
<evidence type="ECO:0000313" key="2">
    <source>
        <dbReference type="Proteomes" id="UP000182466"/>
    </source>
</evidence>
<dbReference type="RefSeq" id="WP_027262778.1">
    <property type="nucleotide sequence ID" value="NZ_FPAW01000013.1"/>
</dbReference>
<dbReference type="PROSITE" id="PS51257">
    <property type="entry name" value="PROKAR_LIPOPROTEIN"/>
    <property type="match status" value="1"/>
</dbReference>
<evidence type="ECO:0000313" key="1">
    <source>
        <dbReference type="EMBL" id="SFT92754.1"/>
    </source>
</evidence>
<name>A0A1I7C019_9RHOB</name>
<dbReference type="eggNOG" id="ENOG50319MP">
    <property type="taxonomic scope" value="Bacteria"/>
</dbReference>
<protein>
    <submittedName>
        <fullName evidence="1">Beta-barrel assembly machine subunit BamF</fullName>
    </submittedName>
</protein>
<reference evidence="1 2" key="1">
    <citation type="submission" date="2016-10" db="EMBL/GenBank/DDBJ databases">
        <authorList>
            <person name="de Groot N.N."/>
        </authorList>
    </citation>
    <scope>NUCLEOTIDE SEQUENCE [LARGE SCALE GENOMIC DNA]</scope>
    <source>
        <strain evidence="1 2">CGMCC 1.10959</strain>
    </source>
</reference>
<dbReference type="STRING" id="999627.SAMN05216236_11362"/>
<dbReference type="EMBL" id="FPAW01000013">
    <property type="protein sequence ID" value="SFT92754.1"/>
    <property type="molecule type" value="Genomic_DNA"/>
</dbReference>
<accession>A0A1I7C019</accession>
<dbReference type="AlphaFoldDB" id="A0A1I7C019"/>
<sequence>MRLALGLMILGIGVALGGCGKKPLHNLRTNSQGPDEFMVLPVKPLTAPRDYAVLPAPTPGGTNLVDQNPKADAVAALGGRPSALDANGVPSSDSALVATTSRYGVPSNTRAALAQADQEFLKRQGRLSGFKLFPVDRYSQIYKRESLEPFYVNERFRRSGFGTPTSPPANQ</sequence>
<proteinExistence type="predicted"/>